<keyword evidence="2" id="KW-1185">Reference proteome</keyword>
<organism evidence="1 2">
    <name type="scientific">Trifolium medium</name>
    <dbReference type="NCBI Taxonomy" id="97028"/>
    <lineage>
        <taxon>Eukaryota</taxon>
        <taxon>Viridiplantae</taxon>
        <taxon>Streptophyta</taxon>
        <taxon>Embryophyta</taxon>
        <taxon>Tracheophyta</taxon>
        <taxon>Spermatophyta</taxon>
        <taxon>Magnoliopsida</taxon>
        <taxon>eudicotyledons</taxon>
        <taxon>Gunneridae</taxon>
        <taxon>Pentapetalae</taxon>
        <taxon>rosids</taxon>
        <taxon>fabids</taxon>
        <taxon>Fabales</taxon>
        <taxon>Fabaceae</taxon>
        <taxon>Papilionoideae</taxon>
        <taxon>50 kb inversion clade</taxon>
        <taxon>NPAAA clade</taxon>
        <taxon>Hologalegina</taxon>
        <taxon>IRL clade</taxon>
        <taxon>Trifolieae</taxon>
        <taxon>Trifolium</taxon>
    </lineage>
</organism>
<protein>
    <submittedName>
        <fullName evidence="1">Uncharacterized protein</fullName>
    </submittedName>
</protein>
<sequence>MDNKRRDSKWRKPKPIIMD</sequence>
<name>A0A392RF69_9FABA</name>
<dbReference type="AlphaFoldDB" id="A0A392RF69"/>
<proteinExistence type="predicted"/>
<dbReference type="Proteomes" id="UP000265520">
    <property type="component" value="Unassembled WGS sequence"/>
</dbReference>
<evidence type="ECO:0000313" key="1">
    <source>
        <dbReference type="EMBL" id="MCI34674.1"/>
    </source>
</evidence>
<feature type="non-terminal residue" evidence="1">
    <location>
        <position position="19"/>
    </location>
</feature>
<reference evidence="1 2" key="1">
    <citation type="journal article" date="2018" name="Front. Plant Sci.">
        <title>Red Clover (Trifolium pratense) and Zigzag Clover (T. medium) - A Picture of Genomic Similarities and Differences.</title>
        <authorList>
            <person name="Dluhosova J."/>
            <person name="Istvanek J."/>
            <person name="Nedelnik J."/>
            <person name="Repkova J."/>
        </authorList>
    </citation>
    <scope>NUCLEOTIDE SEQUENCE [LARGE SCALE GENOMIC DNA]</scope>
    <source>
        <strain evidence="2">cv. 10/8</strain>
        <tissue evidence="1">Leaf</tissue>
    </source>
</reference>
<accession>A0A392RF69</accession>
<evidence type="ECO:0000313" key="2">
    <source>
        <dbReference type="Proteomes" id="UP000265520"/>
    </source>
</evidence>
<dbReference type="EMBL" id="LXQA010216107">
    <property type="protein sequence ID" value="MCI34674.1"/>
    <property type="molecule type" value="Genomic_DNA"/>
</dbReference>
<comment type="caution">
    <text evidence="1">The sequence shown here is derived from an EMBL/GenBank/DDBJ whole genome shotgun (WGS) entry which is preliminary data.</text>
</comment>